<evidence type="ECO:0000256" key="2">
    <source>
        <dbReference type="ARBA" id="ARBA00022771"/>
    </source>
</evidence>
<dbReference type="AlphaFoldDB" id="A0A6N2ALB7"/>
<evidence type="ECO:0000313" key="8">
    <source>
        <dbReference type="EMBL" id="TMW83055.1"/>
    </source>
</evidence>
<evidence type="ECO:0000256" key="5">
    <source>
        <dbReference type="SAM" id="Coils"/>
    </source>
</evidence>
<feature type="coiled-coil region" evidence="5">
    <location>
        <begin position="140"/>
        <end position="181"/>
    </location>
</feature>
<protein>
    <recommendedName>
        <fullName evidence="7">RING-type domain-containing protein</fullName>
    </recommendedName>
</protein>
<reference evidence="8" key="1">
    <citation type="submission" date="2019-05" db="EMBL/GenBank/DDBJ databases">
        <title>The de novo reference genome and transcriptome assemblies of the wild tomato species Solanum chilense.</title>
        <authorList>
            <person name="Stam R."/>
            <person name="Nosenko T."/>
            <person name="Hoerger A.C."/>
            <person name="Stephan W."/>
            <person name="Seidel M.A."/>
            <person name="Kuhn J.M.M."/>
            <person name="Haberer G."/>
            <person name="Tellier A."/>
        </authorList>
    </citation>
    <scope>NUCLEOTIDE SEQUENCE</scope>
    <source>
        <tissue evidence="8">Mature leaves</tissue>
    </source>
</reference>
<organism evidence="8">
    <name type="scientific">Solanum chilense</name>
    <name type="common">Tomato</name>
    <name type="synonym">Lycopersicon chilense</name>
    <dbReference type="NCBI Taxonomy" id="4083"/>
    <lineage>
        <taxon>Eukaryota</taxon>
        <taxon>Viridiplantae</taxon>
        <taxon>Streptophyta</taxon>
        <taxon>Embryophyta</taxon>
        <taxon>Tracheophyta</taxon>
        <taxon>Spermatophyta</taxon>
        <taxon>Magnoliopsida</taxon>
        <taxon>eudicotyledons</taxon>
        <taxon>Gunneridae</taxon>
        <taxon>Pentapetalae</taxon>
        <taxon>asterids</taxon>
        <taxon>lamiids</taxon>
        <taxon>Solanales</taxon>
        <taxon>Solanaceae</taxon>
        <taxon>Solanoideae</taxon>
        <taxon>Solaneae</taxon>
        <taxon>Solanum</taxon>
        <taxon>Solanum subgen. Lycopersicon</taxon>
    </lineage>
</organism>
<evidence type="ECO:0000256" key="4">
    <source>
        <dbReference type="PROSITE-ProRule" id="PRU00175"/>
    </source>
</evidence>
<evidence type="ECO:0000256" key="1">
    <source>
        <dbReference type="ARBA" id="ARBA00022723"/>
    </source>
</evidence>
<comment type="caution">
    <text evidence="8">The sequence shown here is derived from an EMBL/GenBank/DDBJ whole genome shotgun (WGS) entry which is preliminary data.</text>
</comment>
<keyword evidence="2 4" id="KW-0863">Zinc-finger</keyword>
<evidence type="ECO:0000256" key="3">
    <source>
        <dbReference type="ARBA" id="ARBA00022833"/>
    </source>
</evidence>
<dbReference type="GO" id="GO:0004842">
    <property type="term" value="F:ubiquitin-protein transferase activity"/>
    <property type="evidence" value="ECO:0007669"/>
    <property type="project" value="TreeGrafter"/>
</dbReference>
<feature type="region of interest" description="Disordered" evidence="6">
    <location>
        <begin position="1"/>
        <end position="38"/>
    </location>
</feature>
<keyword evidence="1" id="KW-0479">Metal-binding</keyword>
<dbReference type="PROSITE" id="PS50089">
    <property type="entry name" value="ZF_RING_2"/>
    <property type="match status" value="1"/>
</dbReference>
<evidence type="ECO:0000259" key="7">
    <source>
        <dbReference type="PROSITE" id="PS50089"/>
    </source>
</evidence>
<dbReference type="PANTHER" id="PTHR42647:SF5">
    <property type="entry name" value="SBP (S-RIBONUCLEASE BINDING PROTEIN) FAMILY PROTEIN"/>
    <property type="match status" value="1"/>
</dbReference>
<dbReference type="GO" id="GO:0008270">
    <property type="term" value="F:zinc ion binding"/>
    <property type="evidence" value="ECO:0007669"/>
    <property type="project" value="UniProtKB-KW"/>
</dbReference>
<evidence type="ECO:0000256" key="6">
    <source>
        <dbReference type="SAM" id="MobiDB-lite"/>
    </source>
</evidence>
<dbReference type="Gene3D" id="3.30.40.10">
    <property type="entry name" value="Zinc/RING finger domain, C3HC4 (zinc finger)"/>
    <property type="match status" value="1"/>
</dbReference>
<sequence>MPPKRSVRIDAKNKRKMEEMKEEPSSVAVSQQKRTTPANRLSLKPALQKFCPTPSSFNFNTQQQMQPLTEPENVEVLLKRPFTSFTALLTEEDDDSVVPGSIRHMYDSVDQVIESHSGQVKNMLIDIYMRHFNSISTAANREAAKKLVEKEEELRQAKMRIMELENKVNLLTNHSRKLQNKVASLDVRCAVLDSRLYAAYHLEAQMKQESVESSHVDPHVVELPPPTMVEPPPSVGGNCYACRKNAASIIWPCGHFRVCATCASHLRACPDCHTPKNTVG</sequence>
<dbReference type="PIRSF" id="PIRSF036836">
    <property type="entry name" value="RNase_bind_SBP1"/>
    <property type="match status" value="1"/>
</dbReference>
<dbReference type="EMBL" id="RXGB01014182">
    <property type="protein sequence ID" value="TMW83055.1"/>
    <property type="molecule type" value="Genomic_DNA"/>
</dbReference>
<accession>A0A6N2ALB7</accession>
<dbReference type="InterPro" id="IPR001841">
    <property type="entry name" value="Znf_RING"/>
</dbReference>
<feature type="domain" description="RING-type" evidence="7">
    <location>
        <begin position="239"/>
        <end position="273"/>
    </location>
</feature>
<gene>
    <name evidence="8" type="ORF">EJD97_003124</name>
</gene>
<feature type="compositionally biased region" description="Polar residues" evidence="6">
    <location>
        <begin position="27"/>
        <end position="38"/>
    </location>
</feature>
<dbReference type="PANTHER" id="PTHR42647">
    <property type="entry name" value="SBP (S-RIBONUCLEASE BINDING PROTEIN) FAMILY PROTEIN"/>
    <property type="match status" value="1"/>
</dbReference>
<keyword evidence="5" id="KW-0175">Coiled coil</keyword>
<proteinExistence type="predicted"/>
<dbReference type="InterPro" id="IPR013083">
    <property type="entry name" value="Znf_RING/FYVE/PHD"/>
</dbReference>
<keyword evidence="3" id="KW-0862">Zinc</keyword>
<name>A0A6N2ALB7_SOLCI</name>
<dbReference type="Pfam" id="PF13920">
    <property type="entry name" value="zf-C3HC4_3"/>
    <property type="match status" value="1"/>
</dbReference>
<feature type="compositionally biased region" description="Basic and acidic residues" evidence="6">
    <location>
        <begin position="7"/>
        <end position="24"/>
    </location>
</feature>